<evidence type="ECO:0000256" key="2">
    <source>
        <dbReference type="ARBA" id="ARBA00004123"/>
    </source>
</evidence>
<dbReference type="InterPro" id="IPR005123">
    <property type="entry name" value="Oxoglu/Fe-dep_dioxygenase_dom"/>
</dbReference>
<dbReference type="GO" id="GO:0005737">
    <property type="term" value="C:cytoplasm"/>
    <property type="evidence" value="ECO:0007669"/>
    <property type="project" value="UniProtKB-SubCell"/>
</dbReference>
<gene>
    <name evidence="13" type="ORF">HPP92_027471</name>
</gene>
<dbReference type="GO" id="GO:0046872">
    <property type="term" value="F:metal ion binding"/>
    <property type="evidence" value="ECO:0007669"/>
    <property type="project" value="UniProtKB-KW"/>
</dbReference>
<name>A0A835U5Z8_VANPL</name>
<dbReference type="AlphaFoldDB" id="A0A835U5Z8"/>
<evidence type="ECO:0000256" key="7">
    <source>
        <dbReference type="ARBA" id="ARBA00023002"/>
    </source>
</evidence>
<dbReference type="GO" id="GO:0016491">
    <property type="term" value="F:oxidoreductase activity"/>
    <property type="evidence" value="ECO:0007669"/>
    <property type="project" value="UniProtKB-KW"/>
</dbReference>
<protein>
    <recommendedName>
        <fullName evidence="12">Fe2OG dioxygenase domain-containing protein</fullName>
    </recommendedName>
</protein>
<dbReference type="InterPro" id="IPR027443">
    <property type="entry name" value="IPNS-like_sf"/>
</dbReference>
<evidence type="ECO:0000256" key="4">
    <source>
        <dbReference type="ARBA" id="ARBA00008056"/>
    </source>
</evidence>
<evidence type="ECO:0000256" key="1">
    <source>
        <dbReference type="ARBA" id="ARBA00001961"/>
    </source>
</evidence>
<evidence type="ECO:0000256" key="11">
    <source>
        <dbReference type="RuleBase" id="RU003682"/>
    </source>
</evidence>
<keyword evidence="5" id="KW-0963">Cytoplasm</keyword>
<reference evidence="13 14" key="1">
    <citation type="journal article" date="2020" name="Nat. Food">
        <title>A phased Vanilla planifolia genome enables genetic improvement of flavour and production.</title>
        <authorList>
            <person name="Hasing T."/>
            <person name="Tang H."/>
            <person name="Brym M."/>
            <person name="Khazi F."/>
            <person name="Huang T."/>
            <person name="Chambers A.H."/>
        </authorList>
    </citation>
    <scope>NUCLEOTIDE SEQUENCE [LARGE SCALE GENOMIC DNA]</scope>
    <source>
        <tissue evidence="13">Leaf</tissue>
    </source>
</reference>
<dbReference type="Pfam" id="PF03171">
    <property type="entry name" value="2OG-FeII_Oxy"/>
    <property type="match status" value="1"/>
</dbReference>
<dbReference type="Proteomes" id="UP000639772">
    <property type="component" value="Unassembled WGS sequence"/>
</dbReference>
<accession>A0A835U5Z8</accession>
<keyword evidence="8 11" id="KW-0408">Iron</keyword>
<dbReference type="PANTHER" id="PTHR47991">
    <property type="entry name" value="OXOGLUTARATE/IRON-DEPENDENT DIOXYGENASE"/>
    <property type="match status" value="1"/>
</dbReference>
<evidence type="ECO:0000256" key="9">
    <source>
        <dbReference type="ARBA" id="ARBA00023242"/>
    </source>
</evidence>
<evidence type="ECO:0000256" key="5">
    <source>
        <dbReference type="ARBA" id="ARBA00022490"/>
    </source>
</evidence>
<comment type="function">
    <text evidence="10">Involved in the regulation of shoot development and salicylic acid (SA) homeostasis.</text>
</comment>
<comment type="cofactor">
    <cofactor evidence="1">
        <name>L-ascorbate</name>
        <dbReference type="ChEBI" id="CHEBI:38290"/>
    </cofactor>
</comment>
<sequence length="374" mass="42603">MVMKKREEEAEKSRHTEGVRSLCESGIKYVPTKYILPAAERAQGDSNVPKKTNSWKLKVATIDINQLLEPSSRHRVLESLSKACEQYGFFRVVNHGIPSETLLRLMASARRFFELPSSVRAKYMSNDIRSPVRYGTSFNQLQDGVFYWRDFLKLNCHPMPAVLPFWPSSPPELREEAQSYAKQSKVLFLLLMEAILEILGLGSDTLQEFKEGTHMVIINCFPPCPEPELTLGMPPHSDYGFLTILLQDTNVKGLQVQCGDDWVTVDPIPDSLFVNVGDHLEIFSNGRYKSVLHRVFVNSTKSRNSIASLHSLPFESIVRPHPELVKGVEKLYEDTDFASFLNYMTTNETKQKRFLESRKVAKPSSTATFSIEYE</sequence>
<dbReference type="InterPro" id="IPR050295">
    <property type="entry name" value="Plant_2OG-oxidoreductases"/>
</dbReference>
<dbReference type="Pfam" id="PF14226">
    <property type="entry name" value="DIOX_N"/>
    <property type="match status" value="1"/>
</dbReference>
<dbReference type="Gene3D" id="2.60.120.330">
    <property type="entry name" value="B-lactam Antibiotic, Isopenicillin N Synthase, Chain"/>
    <property type="match status" value="1"/>
</dbReference>
<dbReference type="FunFam" id="2.60.120.330:FF:000015">
    <property type="entry name" value="Protein DMR6-LIKE OXYGENASE 1"/>
    <property type="match status" value="1"/>
</dbReference>
<dbReference type="PROSITE" id="PS51471">
    <property type="entry name" value="FE2OG_OXY"/>
    <property type="match status" value="1"/>
</dbReference>
<dbReference type="SUPFAM" id="SSF51197">
    <property type="entry name" value="Clavaminate synthase-like"/>
    <property type="match status" value="1"/>
</dbReference>
<dbReference type="InterPro" id="IPR044861">
    <property type="entry name" value="IPNS-like_FE2OG_OXY"/>
</dbReference>
<dbReference type="OrthoDB" id="288590at2759"/>
<evidence type="ECO:0000256" key="8">
    <source>
        <dbReference type="ARBA" id="ARBA00023004"/>
    </source>
</evidence>
<evidence type="ECO:0000256" key="6">
    <source>
        <dbReference type="ARBA" id="ARBA00022723"/>
    </source>
</evidence>
<dbReference type="EMBL" id="JADCNM010000206">
    <property type="protein sequence ID" value="KAG0449140.1"/>
    <property type="molecule type" value="Genomic_DNA"/>
</dbReference>
<comment type="similarity">
    <text evidence="4 11">Belongs to the iron/ascorbate-dependent oxidoreductase family.</text>
</comment>
<organism evidence="13 14">
    <name type="scientific">Vanilla planifolia</name>
    <name type="common">Vanilla</name>
    <dbReference type="NCBI Taxonomy" id="51239"/>
    <lineage>
        <taxon>Eukaryota</taxon>
        <taxon>Viridiplantae</taxon>
        <taxon>Streptophyta</taxon>
        <taxon>Embryophyta</taxon>
        <taxon>Tracheophyta</taxon>
        <taxon>Spermatophyta</taxon>
        <taxon>Magnoliopsida</taxon>
        <taxon>Liliopsida</taxon>
        <taxon>Asparagales</taxon>
        <taxon>Orchidaceae</taxon>
        <taxon>Vanilloideae</taxon>
        <taxon>Vanilleae</taxon>
        <taxon>Vanilla</taxon>
    </lineage>
</organism>
<dbReference type="GO" id="GO:0005634">
    <property type="term" value="C:nucleus"/>
    <property type="evidence" value="ECO:0007669"/>
    <property type="project" value="UniProtKB-SubCell"/>
</dbReference>
<keyword evidence="9" id="KW-0539">Nucleus</keyword>
<dbReference type="InterPro" id="IPR026992">
    <property type="entry name" value="DIOX_N"/>
</dbReference>
<feature type="domain" description="Fe2OG dioxygenase" evidence="12">
    <location>
        <begin position="212"/>
        <end position="312"/>
    </location>
</feature>
<keyword evidence="7 11" id="KW-0560">Oxidoreductase</keyword>
<proteinExistence type="inferred from homology"/>
<evidence type="ECO:0000259" key="12">
    <source>
        <dbReference type="PROSITE" id="PS51471"/>
    </source>
</evidence>
<evidence type="ECO:0000256" key="3">
    <source>
        <dbReference type="ARBA" id="ARBA00004496"/>
    </source>
</evidence>
<comment type="caution">
    <text evidence="13">The sequence shown here is derived from an EMBL/GenBank/DDBJ whole genome shotgun (WGS) entry which is preliminary data.</text>
</comment>
<keyword evidence="6 11" id="KW-0479">Metal-binding</keyword>
<comment type="subcellular location">
    <subcellularLocation>
        <location evidence="3">Cytoplasm</location>
    </subcellularLocation>
    <subcellularLocation>
        <location evidence="2">Nucleus</location>
    </subcellularLocation>
</comment>
<evidence type="ECO:0000313" key="13">
    <source>
        <dbReference type="EMBL" id="KAG0449140.1"/>
    </source>
</evidence>
<evidence type="ECO:0000256" key="10">
    <source>
        <dbReference type="ARBA" id="ARBA00059922"/>
    </source>
</evidence>
<evidence type="ECO:0000313" key="14">
    <source>
        <dbReference type="Proteomes" id="UP000639772"/>
    </source>
</evidence>